<sequence length="75" mass="8475">MPFLFPLLPSPDKGQPEFSILCKISLKVFETCVPQFLRGDTKAHSHHPMVLWSKICQITGVPLRLLDAARQQLGF</sequence>
<dbReference type="EMBL" id="JAAWWB010000023">
    <property type="protein sequence ID" value="KAG6753834.1"/>
    <property type="molecule type" value="Genomic_DNA"/>
</dbReference>
<protein>
    <submittedName>
        <fullName evidence="1">Uncharacterized protein</fullName>
    </submittedName>
</protein>
<proteinExistence type="predicted"/>
<dbReference type="Proteomes" id="UP000886885">
    <property type="component" value="Chromosome 12A"/>
</dbReference>
<keyword evidence="2" id="KW-1185">Reference proteome</keyword>
<gene>
    <name evidence="1" type="ORF">POTOM_041834</name>
</gene>
<evidence type="ECO:0000313" key="1">
    <source>
        <dbReference type="EMBL" id="KAG6753834.1"/>
    </source>
</evidence>
<accession>A0A8X8CHP9</accession>
<organism evidence="1 2">
    <name type="scientific">Populus tomentosa</name>
    <name type="common">Chinese white poplar</name>
    <dbReference type="NCBI Taxonomy" id="118781"/>
    <lineage>
        <taxon>Eukaryota</taxon>
        <taxon>Viridiplantae</taxon>
        <taxon>Streptophyta</taxon>
        <taxon>Embryophyta</taxon>
        <taxon>Tracheophyta</taxon>
        <taxon>Spermatophyta</taxon>
        <taxon>Magnoliopsida</taxon>
        <taxon>eudicotyledons</taxon>
        <taxon>Gunneridae</taxon>
        <taxon>Pentapetalae</taxon>
        <taxon>rosids</taxon>
        <taxon>fabids</taxon>
        <taxon>Malpighiales</taxon>
        <taxon>Salicaceae</taxon>
        <taxon>Saliceae</taxon>
        <taxon>Populus</taxon>
    </lineage>
</organism>
<comment type="caution">
    <text evidence="1">The sequence shown here is derived from an EMBL/GenBank/DDBJ whole genome shotgun (WGS) entry which is preliminary data.</text>
</comment>
<reference evidence="1" key="1">
    <citation type="journal article" date="2020" name="bioRxiv">
        <title>Hybrid origin of Populus tomentosa Carr. identified through genome sequencing and phylogenomic analysis.</title>
        <authorList>
            <person name="An X."/>
            <person name="Gao K."/>
            <person name="Chen Z."/>
            <person name="Li J."/>
            <person name="Yang X."/>
            <person name="Yang X."/>
            <person name="Zhou J."/>
            <person name="Guo T."/>
            <person name="Zhao T."/>
            <person name="Huang S."/>
            <person name="Miao D."/>
            <person name="Khan W.U."/>
            <person name="Rao P."/>
            <person name="Ye M."/>
            <person name="Lei B."/>
            <person name="Liao W."/>
            <person name="Wang J."/>
            <person name="Ji L."/>
            <person name="Li Y."/>
            <person name="Guo B."/>
            <person name="Mustafa N.S."/>
            <person name="Li S."/>
            <person name="Yun Q."/>
            <person name="Keller S.R."/>
            <person name="Mao J."/>
            <person name="Zhang R."/>
            <person name="Strauss S.H."/>
        </authorList>
    </citation>
    <scope>NUCLEOTIDE SEQUENCE</scope>
    <source>
        <strain evidence="1">GM15</strain>
        <tissue evidence="1">Leaf</tissue>
    </source>
</reference>
<evidence type="ECO:0000313" key="2">
    <source>
        <dbReference type="Proteomes" id="UP000886885"/>
    </source>
</evidence>
<name>A0A8X8CHP9_POPTO</name>
<dbReference type="AlphaFoldDB" id="A0A8X8CHP9"/>